<gene>
    <name evidence="1" type="ORF">FN846DRAFT_390431</name>
</gene>
<sequence length="265" mass="30887">MIEYSTNALTAYIEADGIWWLFTGPIHQCPPNFPPTARQTHRKSSRGVELCLLSIHRDRNIPPPKREHETISYASMVVLFLPDVEGWVFAILMNHHHHQSPCRCSWLVKPAKHGSHAIHRPDARTRTDVMIPGIAERKRKNHRNEVTAIRFPILIDLSAMILWRYCPRIRDISMANCRLTQSRNTTCVIAHRLTTRSGHTRRLRRKTLNHTHHHHRRNYHICSTLDGIHHILPSASVRHDKRNLVHLPAFTLGTGWPWWHVASYL</sequence>
<dbReference type="InParanoid" id="A0A5J5F5L4"/>
<proteinExistence type="predicted"/>
<dbReference type="EMBL" id="VXIS01000032">
    <property type="protein sequence ID" value="KAA8911715.1"/>
    <property type="molecule type" value="Genomic_DNA"/>
</dbReference>
<reference evidence="1 2" key="1">
    <citation type="submission" date="2019-09" db="EMBL/GenBank/DDBJ databases">
        <title>Draft genome of the ectomycorrhizal ascomycete Sphaerosporella brunnea.</title>
        <authorList>
            <consortium name="DOE Joint Genome Institute"/>
            <person name="Benucci G.M."/>
            <person name="Marozzi G."/>
            <person name="Antonielli L."/>
            <person name="Sanchez S."/>
            <person name="Marco P."/>
            <person name="Wang X."/>
            <person name="Falini L.B."/>
            <person name="Barry K."/>
            <person name="Haridas S."/>
            <person name="Lipzen A."/>
            <person name="Labutti K."/>
            <person name="Grigoriev I.V."/>
            <person name="Murat C."/>
            <person name="Martin F."/>
            <person name="Albertini E."/>
            <person name="Donnini D."/>
            <person name="Bonito G."/>
        </authorList>
    </citation>
    <scope>NUCLEOTIDE SEQUENCE [LARGE SCALE GENOMIC DNA]</scope>
    <source>
        <strain evidence="1 2">Sb_GMNB300</strain>
    </source>
</reference>
<evidence type="ECO:0000313" key="2">
    <source>
        <dbReference type="Proteomes" id="UP000326924"/>
    </source>
</evidence>
<accession>A0A5J5F5L4</accession>
<keyword evidence="2" id="KW-1185">Reference proteome</keyword>
<dbReference type="AlphaFoldDB" id="A0A5J5F5L4"/>
<comment type="caution">
    <text evidence="1">The sequence shown here is derived from an EMBL/GenBank/DDBJ whole genome shotgun (WGS) entry which is preliminary data.</text>
</comment>
<evidence type="ECO:0000313" key="1">
    <source>
        <dbReference type="EMBL" id="KAA8911715.1"/>
    </source>
</evidence>
<name>A0A5J5F5L4_9PEZI</name>
<organism evidence="1 2">
    <name type="scientific">Sphaerosporella brunnea</name>
    <dbReference type="NCBI Taxonomy" id="1250544"/>
    <lineage>
        <taxon>Eukaryota</taxon>
        <taxon>Fungi</taxon>
        <taxon>Dikarya</taxon>
        <taxon>Ascomycota</taxon>
        <taxon>Pezizomycotina</taxon>
        <taxon>Pezizomycetes</taxon>
        <taxon>Pezizales</taxon>
        <taxon>Pyronemataceae</taxon>
        <taxon>Sphaerosporella</taxon>
    </lineage>
</organism>
<protein>
    <submittedName>
        <fullName evidence="1">Uncharacterized protein</fullName>
    </submittedName>
</protein>
<dbReference type="Proteomes" id="UP000326924">
    <property type="component" value="Unassembled WGS sequence"/>
</dbReference>